<accession>A0A150P6I3</accession>
<evidence type="ECO:0000256" key="1">
    <source>
        <dbReference type="SAM" id="MobiDB-lite"/>
    </source>
</evidence>
<protein>
    <submittedName>
        <fullName evidence="2">Uncharacterized protein</fullName>
    </submittedName>
</protein>
<dbReference type="Proteomes" id="UP000075420">
    <property type="component" value="Unassembled WGS sequence"/>
</dbReference>
<reference evidence="2 3" key="1">
    <citation type="submission" date="2014-02" db="EMBL/GenBank/DDBJ databases">
        <title>The small core and large imbalanced accessory genome model reveals a collaborative survival strategy of Sorangium cellulosum strains in nature.</title>
        <authorList>
            <person name="Han K."/>
            <person name="Peng R."/>
            <person name="Blom J."/>
            <person name="Li Y.-Z."/>
        </authorList>
    </citation>
    <scope>NUCLEOTIDE SEQUENCE [LARGE SCALE GENOMIC DNA]</scope>
    <source>
        <strain evidence="2 3">So0157-25</strain>
    </source>
</reference>
<organism evidence="2 3">
    <name type="scientific">Sorangium cellulosum</name>
    <name type="common">Polyangium cellulosum</name>
    <dbReference type="NCBI Taxonomy" id="56"/>
    <lineage>
        <taxon>Bacteria</taxon>
        <taxon>Pseudomonadati</taxon>
        <taxon>Myxococcota</taxon>
        <taxon>Polyangia</taxon>
        <taxon>Polyangiales</taxon>
        <taxon>Polyangiaceae</taxon>
        <taxon>Sorangium</taxon>
    </lineage>
</organism>
<feature type="region of interest" description="Disordered" evidence="1">
    <location>
        <begin position="1"/>
        <end position="63"/>
    </location>
</feature>
<name>A0A150P6I3_SORCE</name>
<proteinExistence type="predicted"/>
<dbReference type="AlphaFoldDB" id="A0A150P6I3"/>
<evidence type="ECO:0000313" key="2">
    <source>
        <dbReference type="EMBL" id="KYF51283.1"/>
    </source>
</evidence>
<feature type="compositionally biased region" description="Low complexity" evidence="1">
    <location>
        <begin position="53"/>
        <end position="63"/>
    </location>
</feature>
<evidence type="ECO:0000313" key="3">
    <source>
        <dbReference type="Proteomes" id="UP000075420"/>
    </source>
</evidence>
<comment type="caution">
    <text evidence="2">The sequence shown here is derived from an EMBL/GenBank/DDBJ whole genome shotgun (WGS) entry which is preliminary data.</text>
</comment>
<gene>
    <name evidence="2" type="ORF">BE08_16410</name>
</gene>
<sequence>MSPTKPMRPVRLTIAPTTHEEAKKIRRSTARTSTPRVPADSSPSERRFRRAASTRSTAQPAAT</sequence>
<dbReference type="EMBL" id="JELY01002906">
    <property type="protein sequence ID" value="KYF51283.1"/>
    <property type="molecule type" value="Genomic_DNA"/>
</dbReference>